<evidence type="ECO:0000259" key="1">
    <source>
        <dbReference type="Pfam" id="PF13546"/>
    </source>
</evidence>
<comment type="caution">
    <text evidence="2">The sequence shown here is derived from an EMBL/GenBank/DDBJ whole genome shotgun (WGS) entry which is preliminary data.</text>
</comment>
<dbReference type="InterPro" id="IPR039365">
    <property type="entry name" value="IS701-like"/>
</dbReference>
<dbReference type="InterPro" id="IPR038721">
    <property type="entry name" value="IS701-like_DDE_dom"/>
</dbReference>
<protein>
    <recommendedName>
        <fullName evidence="1">Transposase IS701-like DDE domain-containing protein</fullName>
    </recommendedName>
</protein>
<sequence length="139" mass="15206">MGLKSGRRGSESRFSAYVEALSSALGHADRAVPFHSYCAGLLLPGDRKSVEPMAARLQPGRVQAAHRSLHHFVAKSDWSDDTVLAAVRARVLPLIAKRGPIRALIIDDTGMPKKGRHSVDVARHVWNAPVAQGEKRTRR</sequence>
<dbReference type="PANTHER" id="PTHR33627">
    <property type="entry name" value="TRANSPOSASE"/>
    <property type="match status" value="1"/>
</dbReference>
<feature type="domain" description="Transposase IS701-like DDE" evidence="1">
    <location>
        <begin position="21"/>
        <end position="124"/>
    </location>
</feature>
<dbReference type="Pfam" id="PF13546">
    <property type="entry name" value="DDE_5"/>
    <property type="match status" value="1"/>
</dbReference>
<proteinExistence type="predicted"/>
<evidence type="ECO:0000313" key="3">
    <source>
        <dbReference type="Proteomes" id="UP001156641"/>
    </source>
</evidence>
<dbReference type="PANTHER" id="PTHR33627:SF1">
    <property type="entry name" value="TRANSPOSASE"/>
    <property type="match status" value="1"/>
</dbReference>
<reference evidence="3" key="1">
    <citation type="journal article" date="2019" name="Int. J. Syst. Evol. Microbiol.">
        <title>The Global Catalogue of Microorganisms (GCM) 10K type strain sequencing project: providing services to taxonomists for standard genome sequencing and annotation.</title>
        <authorList>
            <consortium name="The Broad Institute Genomics Platform"/>
            <consortium name="The Broad Institute Genome Sequencing Center for Infectious Disease"/>
            <person name="Wu L."/>
            <person name="Ma J."/>
        </authorList>
    </citation>
    <scope>NUCLEOTIDE SEQUENCE [LARGE SCALE GENOMIC DNA]</scope>
    <source>
        <strain evidence="3">NBRC 112502</strain>
    </source>
</reference>
<dbReference type="Proteomes" id="UP001156641">
    <property type="component" value="Unassembled WGS sequence"/>
</dbReference>
<organism evidence="2 3">
    <name type="scientific">Acidocella aquatica</name>
    <dbReference type="NCBI Taxonomy" id="1922313"/>
    <lineage>
        <taxon>Bacteria</taxon>
        <taxon>Pseudomonadati</taxon>
        <taxon>Pseudomonadota</taxon>
        <taxon>Alphaproteobacteria</taxon>
        <taxon>Acetobacterales</taxon>
        <taxon>Acidocellaceae</taxon>
        <taxon>Acidocella</taxon>
    </lineage>
</organism>
<keyword evidence="3" id="KW-1185">Reference proteome</keyword>
<dbReference type="EMBL" id="BSOS01000057">
    <property type="protein sequence ID" value="GLR67116.1"/>
    <property type="molecule type" value="Genomic_DNA"/>
</dbReference>
<name>A0ABQ6A3U4_9PROT</name>
<evidence type="ECO:0000313" key="2">
    <source>
        <dbReference type="EMBL" id="GLR67116.1"/>
    </source>
</evidence>
<accession>A0ABQ6A3U4</accession>
<gene>
    <name evidence="2" type="ORF">GCM10010909_17970</name>
</gene>